<accession>A0AAE1DXK3</accession>
<reference evidence="2" key="1">
    <citation type="journal article" date="2023" name="G3 (Bethesda)">
        <title>A reference genome for the long-term kleptoplast-retaining sea slug Elysia crispata morphotype clarki.</title>
        <authorList>
            <person name="Eastman K.E."/>
            <person name="Pendleton A.L."/>
            <person name="Shaikh M.A."/>
            <person name="Suttiyut T."/>
            <person name="Ogas R."/>
            <person name="Tomko P."/>
            <person name="Gavelis G."/>
            <person name="Widhalm J.R."/>
            <person name="Wisecaver J.H."/>
        </authorList>
    </citation>
    <scope>NUCLEOTIDE SEQUENCE</scope>
    <source>
        <strain evidence="2">ECLA1</strain>
    </source>
</reference>
<dbReference type="Proteomes" id="UP001283361">
    <property type="component" value="Unassembled WGS sequence"/>
</dbReference>
<feature type="region of interest" description="Disordered" evidence="1">
    <location>
        <begin position="1"/>
        <end position="31"/>
    </location>
</feature>
<dbReference type="AlphaFoldDB" id="A0AAE1DXK3"/>
<feature type="region of interest" description="Disordered" evidence="1">
    <location>
        <begin position="59"/>
        <end position="120"/>
    </location>
</feature>
<sequence>MTTLKNNKRKPYPLIRREKNNTSQSLASFDQQHEKPCAGEKFIFVLTMLKKLPRGLINSREQRSADPSICGYRTQERQRSADPSICGYRTQERQRSADPSICGYGTQERQRSGDPSIGGYRTQESSAVAILQYVVIELKRAAQCQSFNM</sequence>
<feature type="compositionally biased region" description="Polar residues" evidence="1">
    <location>
        <begin position="21"/>
        <end position="30"/>
    </location>
</feature>
<evidence type="ECO:0000313" key="2">
    <source>
        <dbReference type="EMBL" id="KAK3786766.1"/>
    </source>
</evidence>
<feature type="compositionally biased region" description="Basic residues" evidence="1">
    <location>
        <begin position="1"/>
        <end position="11"/>
    </location>
</feature>
<gene>
    <name evidence="2" type="ORF">RRG08_000971</name>
</gene>
<name>A0AAE1DXK3_9GAST</name>
<evidence type="ECO:0000256" key="1">
    <source>
        <dbReference type="SAM" id="MobiDB-lite"/>
    </source>
</evidence>
<comment type="caution">
    <text evidence="2">The sequence shown here is derived from an EMBL/GenBank/DDBJ whole genome shotgun (WGS) entry which is preliminary data.</text>
</comment>
<proteinExistence type="predicted"/>
<protein>
    <submittedName>
        <fullName evidence="2">Uncharacterized protein</fullName>
    </submittedName>
</protein>
<organism evidence="2 3">
    <name type="scientific">Elysia crispata</name>
    <name type="common">lettuce slug</name>
    <dbReference type="NCBI Taxonomy" id="231223"/>
    <lineage>
        <taxon>Eukaryota</taxon>
        <taxon>Metazoa</taxon>
        <taxon>Spiralia</taxon>
        <taxon>Lophotrochozoa</taxon>
        <taxon>Mollusca</taxon>
        <taxon>Gastropoda</taxon>
        <taxon>Heterobranchia</taxon>
        <taxon>Euthyneura</taxon>
        <taxon>Panpulmonata</taxon>
        <taxon>Sacoglossa</taxon>
        <taxon>Placobranchoidea</taxon>
        <taxon>Plakobranchidae</taxon>
        <taxon>Elysia</taxon>
    </lineage>
</organism>
<evidence type="ECO:0000313" key="3">
    <source>
        <dbReference type="Proteomes" id="UP001283361"/>
    </source>
</evidence>
<dbReference type="EMBL" id="JAWDGP010001945">
    <property type="protein sequence ID" value="KAK3786766.1"/>
    <property type="molecule type" value="Genomic_DNA"/>
</dbReference>
<keyword evidence="3" id="KW-1185">Reference proteome</keyword>